<comment type="similarity">
    <text evidence="3 10">Belongs to the aconitase/IPM isomerase family.</text>
</comment>
<dbReference type="Gene3D" id="3.30.499.10">
    <property type="entry name" value="Aconitase, domain 3"/>
    <property type="match status" value="2"/>
</dbReference>
<dbReference type="InterPro" id="IPR015931">
    <property type="entry name" value="Acnase/IPM_dHydase_lsu_aba_1/3"/>
</dbReference>
<organism evidence="13 14">
    <name type="scientific">Vibrio marisflavi CECT 7928</name>
    <dbReference type="NCBI Taxonomy" id="634439"/>
    <lineage>
        <taxon>Bacteria</taxon>
        <taxon>Pseudomonadati</taxon>
        <taxon>Pseudomonadota</taxon>
        <taxon>Gammaproteobacteria</taxon>
        <taxon>Vibrionales</taxon>
        <taxon>Vibrionaceae</taxon>
        <taxon>Vibrio</taxon>
    </lineage>
</organism>
<evidence type="ECO:0000256" key="3">
    <source>
        <dbReference type="ARBA" id="ARBA00007185"/>
    </source>
</evidence>
<dbReference type="EC" id="4.2.1.3" evidence="10"/>
<evidence type="ECO:0000313" key="13">
    <source>
        <dbReference type="EMBL" id="CAH0536499.1"/>
    </source>
</evidence>
<dbReference type="InterPro" id="IPR006249">
    <property type="entry name" value="Aconitase/IRP2"/>
</dbReference>
<evidence type="ECO:0000313" key="14">
    <source>
        <dbReference type="Proteomes" id="UP000838748"/>
    </source>
</evidence>
<dbReference type="NCBIfam" id="NF009520">
    <property type="entry name" value="PRK12881.1"/>
    <property type="match status" value="1"/>
</dbReference>
<evidence type="ECO:0000256" key="2">
    <source>
        <dbReference type="ARBA" id="ARBA00004717"/>
    </source>
</evidence>
<dbReference type="Pfam" id="PF00694">
    <property type="entry name" value="Aconitase_C"/>
    <property type="match status" value="1"/>
</dbReference>
<accession>A0ABN8E100</accession>
<comment type="function">
    <text evidence="10">Catalyzes the isomerization of citrate to isocitrate via cis-aconitate.</text>
</comment>
<gene>
    <name evidence="13" type="primary">citB_2</name>
    <name evidence="13" type="ORF">VMF7928_00453</name>
</gene>
<name>A0ABN8E100_9VIBR</name>
<dbReference type="Gene3D" id="6.10.190.10">
    <property type="match status" value="1"/>
</dbReference>
<dbReference type="PANTHER" id="PTHR11670">
    <property type="entry name" value="ACONITASE/IRON-RESPONSIVE ELEMENT FAMILY MEMBER"/>
    <property type="match status" value="1"/>
</dbReference>
<keyword evidence="14" id="KW-1185">Reference proteome</keyword>
<dbReference type="GO" id="GO:0016829">
    <property type="term" value="F:lyase activity"/>
    <property type="evidence" value="ECO:0007669"/>
    <property type="project" value="UniProtKB-KW"/>
</dbReference>
<reference evidence="13" key="1">
    <citation type="submission" date="2021-11" db="EMBL/GenBank/DDBJ databases">
        <authorList>
            <person name="Rodrigo-Torres L."/>
            <person name="Arahal R. D."/>
            <person name="Lucena T."/>
        </authorList>
    </citation>
    <scope>NUCLEOTIDE SEQUENCE</scope>
    <source>
        <strain evidence="13">CECT 7928</strain>
    </source>
</reference>
<proteinExistence type="inferred from homology"/>
<feature type="domain" description="Aconitase/3-isopropylmalate dehydratase large subunit alpha/beta/alpha" evidence="11">
    <location>
        <begin position="64"/>
        <end position="556"/>
    </location>
</feature>
<dbReference type="NCBIfam" id="TIGR01341">
    <property type="entry name" value="aconitase_1"/>
    <property type="match status" value="1"/>
</dbReference>
<keyword evidence="7 10" id="KW-0411">Iron-sulfur</keyword>
<dbReference type="PROSITE" id="PS00450">
    <property type="entry name" value="ACONITASE_1"/>
    <property type="match status" value="1"/>
</dbReference>
<protein>
    <recommendedName>
        <fullName evidence="10">Aconitate hydratase</fullName>
        <shortName evidence="10">Aconitase</shortName>
        <ecNumber evidence="10">4.2.1.3</ecNumber>
    </recommendedName>
</protein>
<evidence type="ECO:0000256" key="8">
    <source>
        <dbReference type="ARBA" id="ARBA00023239"/>
    </source>
</evidence>
<dbReference type="InterPro" id="IPR000573">
    <property type="entry name" value="AconitaseA/IPMdHydase_ssu_swvl"/>
</dbReference>
<dbReference type="SUPFAM" id="SSF52016">
    <property type="entry name" value="LeuD/IlvD-like"/>
    <property type="match status" value="1"/>
</dbReference>
<evidence type="ECO:0000259" key="12">
    <source>
        <dbReference type="Pfam" id="PF00694"/>
    </source>
</evidence>
<dbReference type="PRINTS" id="PR00415">
    <property type="entry name" value="ACONITASE"/>
</dbReference>
<dbReference type="Pfam" id="PF00330">
    <property type="entry name" value="Aconitase"/>
    <property type="match status" value="1"/>
</dbReference>
<dbReference type="NCBIfam" id="NF006757">
    <property type="entry name" value="PRK09277.1"/>
    <property type="match status" value="1"/>
</dbReference>
<keyword evidence="8 10" id="KW-0456">Lyase</keyword>
<comment type="catalytic activity">
    <reaction evidence="9 10">
        <text>citrate = D-threo-isocitrate</text>
        <dbReference type="Rhea" id="RHEA:10336"/>
        <dbReference type="ChEBI" id="CHEBI:15562"/>
        <dbReference type="ChEBI" id="CHEBI:16947"/>
        <dbReference type="EC" id="4.2.1.3"/>
    </reaction>
</comment>
<evidence type="ECO:0000256" key="9">
    <source>
        <dbReference type="ARBA" id="ARBA00023501"/>
    </source>
</evidence>
<dbReference type="Gene3D" id="3.20.19.10">
    <property type="entry name" value="Aconitase, domain 4"/>
    <property type="match status" value="1"/>
</dbReference>
<dbReference type="SUPFAM" id="SSF53732">
    <property type="entry name" value="Aconitase iron-sulfur domain"/>
    <property type="match status" value="1"/>
</dbReference>
<dbReference type="EMBL" id="CAKLDM010000001">
    <property type="protein sequence ID" value="CAH0536499.1"/>
    <property type="molecule type" value="Genomic_DNA"/>
</dbReference>
<dbReference type="InterPro" id="IPR015928">
    <property type="entry name" value="Aconitase/3IPM_dehydase_swvl"/>
</dbReference>
<sequence>MNLKEQTKFSILSNDKTYHGYSITKAANLFDIDISRLPYSIRILAENILRNLDNPYTTVNDFKKVLDWNRQQIEHNEVPFMPARVIMHDLAGVVALVDFSAMRNQALKQNLEPKKINPLVPTDVIIDHSVQVEHTQSAQALSLNIAKEVQMNEERFSLLKWGAAEFDNFKLIPPGKGIIHQINLEYLAKGINFSTENDETTLFPDSLIGTDSHTTMINGAGVFGWGVGGIEGESVMLGQPYIIRLPQVIGVELTGNIGNTVTTTDIALYITNRLRQHGVVGCYVEFFGEGVDKLSVQNRATIANMAPEYGATMGYFPIDAKTMEYFKQTNRSKHTELAEHYLRKQRLFKDSSSITPHYADIVTIDLSSIGSILAGPKRPQDKVRLRDLKNNFRNSLDTRVPLQDIPAKSSKQIASIEHGDIVIAAITSCTNTSNPDLLIGAGILAKKLVDRGLQVNKNIKTSFTPGSRVVQSYLSNSGLLPYLEQLGFNIVAYGCATCAGNSGSLDSEIAEQIIAKNIVATAITSANRNFEGRVHPLVKSHYITSPILVVALAVFGSVLFDTEHDPLGHDENGKPVYLKDVWPIQDEIETVKSQHLNAFLYSKSYSDVFTDTGSWRNIPAHIGEVYGFSDSSSYIKCPNYFNHDTNNDINQIVNARALLKLGDSITTDHISPVAAIDELSAAGQYLLANGVPSHEFNSYGSRRGNHEVMVRGTFANIRIKNLLVPGKLGGYSIHHPSGSIDSVHATAEKYSKENTPLIVIAGKEYGTGSCRDWAAKGTALLGIKVILAESFERIHRANLVAMGVYPISFTNNDSAQSLGLLGDEAFTFTQDRLDKSRIFVSATNSNHVIRFQAKLCAETELEFKYLSNGGLIPTIFKNIYHEGVE</sequence>
<evidence type="ECO:0000256" key="5">
    <source>
        <dbReference type="ARBA" id="ARBA00022723"/>
    </source>
</evidence>
<evidence type="ECO:0000256" key="7">
    <source>
        <dbReference type="ARBA" id="ARBA00023014"/>
    </source>
</evidence>
<dbReference type="Proteomes" id="UP000838748">
    <property type="component" value="Unassembled WGS sequence"/>
</dbReference>
<dbReference type="InterPro" id="IPR018136">
    <property type="entry name" value="Aconitase_4Fe-4S_BS"/>
</dbReference>
<evidence type="ECO:0000259" key="11">
    <source>
        <dbReference type="Pfam" id="PF00330"/>
    </source>
</evidence>
<dbReference type="RefSeq" id="WP_237359858.1">
    <property type="nucleotide sequence ID" value="NZ_CAKLDM010000001.1"/>
</dbReference>
<keyword evidence="6 10" id="KW-0408">Iron</keyword>
<evidence type="ECO:0000256" key="6">
    <source>
        <dbReference type="ARBA" id="ARBA00023004"/>
    </source>
</evidence>
<feature type="domain" description="Aconitase A/isopropylmalate dehydratase small subunit swivel" evidence="12">
    <location>
        <begin position="684"/>
        <end position="811"/>
    </location>
</feature>
<evidence type="ECO:0000256" key="1">
    <source>
        <dbReference type="ARBA" id="ARBA00001966"/>
    </source>
</evidence>
<comment type="caution">
    <text evidence="13">The sequence shown here is derived from an EMBL/GenBank/DDBJ whole genome shotgun (WGS) entry which is preliminary data.</text>
</comment>
<keyword evidence="5" id="KW-0479">Metal-binding</keyword>
<comment type="pathway">
    <text evidence="2">Carbohydrate metabolism; tricarboxylic acid cycle; isocitrate from oxaloacetate: step 2/2.</text>
</comment>
<evidence type="ECO:0000256" key="4">
    <source>
        <dbReference type="ARBA" id="ARBA00022485"/>
    </source>
</evidence>
<dbReference type="InterPro" id="IPR036008">
    <property type="entry name" value="Aconitase_4Fe-4S_dom"/>
</dbReference>
<dbReference type="InterPro" id="IPR001030">
    <property type="entry name" value="Acoase/IPM_deHydtase_lsu_aba"/>
</dbReference>
<evidence type="ECO:0000256" key="10">
    <source>
        <dbReference type="RuleBase" id="RU361275"/>
    </source>
</evidence>
<comment type="cofactor">
    <cofactor evidence="1">
        <name>[4Fe-4S] cluster</name>
        <dbReference type="ChEBI" id="CHEBI:49883"/>
    </cofactor>
</comment>
<keyword evidence="4 10" id="KW-0004">4Fe-4S</keyword>